<keyword evidence="2" id="KW-1185">Reference proteome</keyword>
<name>A0ACB6SAM5_9PLEO</name>
<comment type="caution">
    <text evidence="1">The sequence shown here is derived from an EMBL/GenBank/DDBJ whole genome shotgun (WGS) entry which is preliminary data.</text>
</comment>
<gene>
    <name evidence="1" type="ORF">BU25DRAFT_386135</name>
</gene>
<reference evidence="1" key="1">
    <citation type="journal article" date="2020" name="Stud. Mycol.">
        <title>101 Dothideomycetes genomes: a test case for predicting lifestyles and emergence of pathogens.</title>
        <authorList>
            <person name="Haridas S."/>
            <person name="Albert R."/>
            <person name="Binder M."/>
            <person name="Bloem J."/>
            <person name="Labutti K."/>
            <person name="Salamov A."/>
            <person name="Andreopoulos B."/>
            <person name="Baker S."/>
            <person name="Barry K."/>
            <person name="Bills G."/>
            <person name="Bluhm B."/>
            <person name="Cannon C."/>
            <person name="Castanera R."/>
            <person name="Culley D."/>
            <person name="Daum C."/>
            <person name="Ezra D."/>
            <person name="Gonzalez J."/>
            <person name="Henrissat B."/>
            <person name="Kuo A."/>
            <person name="Liang C."/>
            <person name="Lipzen A."/>
            <person name="Lutzoni F."/>
            <person name="Magnuson J."/>
            <person name="Mondo S."/>
            <person name="Nolan M."/>
            <person name="Ohm R."/>
            <person name="Pangilinan J."/>
            <person name="Park H.-J."/>
            <person name="Ramirez L."/>
            <person name="Alfaro M."/>
            <person name="Sun H."/>
            <person name="Tritt A."/>
            <person name="Yoshinaga Y."/>
            <person name="Zwiers L.-H."/>
            <person name="Turgeon B."/>
            <person name="Goodwin S."/>
            <person name="Spatafora J."/>
            <person name="Crous P."/>
            <person name="Grigoriev I."/>
        </authorList>
    </citation>
    <scope>NUCLEOTIDE SEQUENCE</scope>
    <source>
        <strain evidence="1">CBS 525.71</strain>
    </source>
</reference>
<accession>A0ACB6SAM5</accession>
<dbReference type="Proteomes" id="UP000799754">
    <property type="component" value="Unassembled WGS sequence"/>
</dbReference>
<evidence type="ECO:0000313" key="2">
    <source>
        <dbReference type="Proteomes" id="UP000799754"/>
    </source>
</evidence>
<sequence length="665" mass="73419">MEEYDISERSLLNATPETIVEIKDDSSFYKVPLQTTTSAFPSDHASDLYDNWSPRKRERVAFRLDSWADWIWDTSANVLQLKTTGKGWTAELCSYVFAVLSLFSLAATLLAHQGKPLPEWPQLITINSIVSLFSLLMRAGIGLVLAECISQSKWQWFRKARKLNDMERFDAASRGALGSVALLFHTKPERLSFIVALGAMVTILAALTGFFLQQLVVFEDCLQRNPAATVRISKTNYCKAAYQGVGSTYVDAYPPMVAAINAGMIQSVPDHTSAVSHGCSSGNCTFPSEKGMSFSTVAVGHSCENITTRIHGSRRPDHLAIITLPTSGNGSVEVCPACDDPKVAIGTRAEVVRYNGSATLGTIFILYRANANGSIWQAMNCSLLPTVNTYAVNITNSIMNETLIDSVQIPSSDDASSAYSHRLVTNRTLRNGVWKDCTGATNLNPQLDETTEVDDRIRVGSMYYPKDCVWSFGKSAADSIFTYLVDLFNGENLYWTQDSTTTEFLPGEILPGDLVPPRRRGPIHLRQFYGNGTLDQEVLDHIMGNITSAMTTVVRTYNTEGPAWDAKGDMWTATTCIRIDWRWISFPTIMMSLTGVFLVLVIIDNRGVDRERLWKSSVLATLFCEVDHGIEGNAHLISKRSMYDVAKSTSVSLEGTEGTLKLLAK</sequence>
<dbReference type="EMBL" id="MU006705">
    <property type="protein sequence ID" value="KAF2631181.1"/>
    <property type="molecule type" value="Genomic_DNA"/>
</dbReference>
<organism evidence="1 2">
    <name type="scientific">Macroventuria anomochaeta</name>
    <dbReference type="NCBI Taxonomy" id="301207"/>
    <lineage>
        <taxon>Eukaryota</taxon>
        <taxon>Fungi</taxon>
        <taxon>Dikarya</taxon>
        <taxon>Ascomycota</taxon>
        <taxon>Pezizomycotina</taxon>
        <taxon>Dothideomycetes</taxon>
        <taxon>Pleosporomycetidae</taxon>
        <taxon>Pleosporales</taxon>
        <taxon>Pleosporineae</taxon>
        <taxon>Didymellaceae</taxon>
        <taxon>Macroventuria</taxon>
    </lineage>
</organism>
<protein>
    <submittedName>
        <fullName evidence="1">Uncharacterized protein</fullName>
    </submittedName>
</protein>
<proteinExistence type="predicted"/>
<evidence type="ECO:0000313" key="1">
    <source>
        <dbReference type="EMBL" id="KAF2631181.1"/>
    </source>
</evidence>